<gene>
    <name evidence="10" type="ORF">ACFSUD_08100</name>
</gene>
<evidence type="ECO:0000256" key="5">
    <source>
        <dbReference type="ARBA" id="ARBA00022692"/>
    </source>
</evidence>
<evidence type="ECO:0000313" key="10">
    <source>
        <dbReference type="EMBL" id="MFD2739525.1"/>
    </source>
</evidence>
<reference evidence="11" key="1">
    <citation type="journal article" date="2019" name="Int. J. Syst. Evol. Microbiol.">
        <title>The Global Catalogue of Microorganisms (GCM) 10K type strain sequencing project: providing services to taxonomists for standard genome sequencing and annotation.</title>
        <authorList>
            <consortium name="The Broad Institute Genomics Platform"/>
            <consortium name="The Broad Institute Genome Sequencing Center for Infectious Disease"/>
            <person name="Wu L."/>
            <person name="Ma J."/>
        </authorList>
    </citation>
    <scope>NUCLEOTIDE SEQUENCE [LARGE SCALE GENOMIC DNA]</scope>
    <source>
        <strain evidence="11">TISTR 2562</strain>
    </source>
</reference>
<evidence type="ECO:0000256" key="8">
    <source>
        <dbReference type="SAM" id="Phobius"/>
    </source>
</evidence>
<feature type="transmembrane region" description="Helical" evidence="8">
    <location>
        <begin position="148"/>
        <end position="171"/>
    </location>
</feature>
<dbReference type="InterPro" id="IPR000515">
    <property type="entry name" value="MetI-like"/>
</dbReference>
<dbReference type="PANTHER" id="PTHR42929:SF5">
    <property type="entry name" value="ABC TRANSPORTER PERMEASE PROTEIN"/>
    <property type="match status" value="1"/>
</dbReference>
<comment type="caution">
    <text evidence="10">The sequence shown here is derived from an EMBL/GenBank/DDBJ whole genome shotgun (WGS) entry which is preliminary data.</text>
</comment>
<evidence type="ECO:0000259" key="9">
    <source>
        <dbReference type="PROSITE" id="PS50928"/>
    </source>
</evidence>
<dbReference type="SUPFAM" id="SSF161098">
    <property type="entry name" value="MetI-like"/>
    <property type="match status" value="1"/>
</dbReference>
<keyword evidence="6 8" id="KW-1133">Transmembrane helix</keyword>
<keyword evidence="5 8" id="KW-0812">Transmembrane</keyword>
<feature type="transmembrane region" description="Helical" evidence="8">
    <location>
        <begin position="115"/>
        <end position="136"/>
    </location>
</feature>
<evidence type="ECO:0000256" key="2">
    <source>
        <dbReference type="ARBA" id="ARBA00007069"/>
    </source>
</evidence>
<evidence type="ECO:0000256" key="4">
    <source>
        <dbReference type="ARBA" id="ARBA00022475"/>
    </source>
</evidence>
<accession>A0ABW5U168</accession>
<evidence type="ECO:0000256" key="6">
    <source>
        <dbReference type="ARBA" id="ARBA00022989"/>
    </source>
</evidence>
<dbReference type="EMBL" id="JBHUMP010000005">
    <property type="protein sequence ID" value="MFD2739525.1"/>
    <property type="molecule type" value="Genomic_DNA"/>
</dbReference>
<sequence length="332" mass="37001">MSSDTASVPDKRAARTGHRQDAGDRTFWGRLVNWTPYRGLVGLIYATPRRQFLILAAFPLLWVLTQHLGPMLQMLRVSLTDAYPVAPGVETHFTFEHYLKFFGDSIFWMPFFRTLGFAVVMTFCTLLLTYPVAYYLARHVSRKNQLLLLLLLLIPFWVGEIVRTYAIMILLGNNGAINLMLKSIGLIDRPIPFMYTGFSVGLGIVYLTALYMLLPLYSSLEKLPRSYTEAAADLGAGAWTRFRRVTLPLTLEGISSGCTLVFLISTGFYATPVLLGGPSTTTFAETIAGFFHVAGDQWPTGAAFATIMFLTALVFTGVFQKLMNSLRKGDSK</sequence>
<dbReference type="Gene3D" id="1.10.3720.10">
    <property type="entry name" value="MetI-like"/>
    <property type="match status" value="1"/>
</dbReference>
<dbReference type="PROSITE" id="PS50928">
    <property type="entry name" value="ABC_TM1"/>
    <property type="match status" value="1"/>
</dbReference>
<evidence type="ECO:0000256" key="7">
    <source>
        <dbReference type="ARBA" id="ARBA00023136"/>
    </source>
</evidence>
<comment type="subcellular location">
    <subcellularLocation>
        <location evidence="1">Cell membrane</location>
        <topology evidence="1">Multi-pass membrane protein</topology>
    </subcellularLocation>
</comment>
<dbReference type="PANTHER" id="PTHR42929">
    <property type="entry name" value="INNER MEMBRANE ABC TRANSPORTER PERMEASE PROTEIN YDCU-RELATED-RELATED"/>
    <property type="match status" value="1"/>
</dbReference>
<feature type="transmembrane region" description="Helical" evidence="8">
    <location>
        <begin position="191"/>
        <end position="214"/>
    </location>
</feature>
<protein>
    <submittedName>
        <fullName evidence="10">ABC transporter permease</fullName>
    </submittedName>
</protein>
<keyword evidence="7 8" id="KW-0472">Membrane</keyword>
<evidence type="ECO:0000256" key="3">
    <source>
        <dbReference type="ARBA" id="ARBA00022448"/>
    </source>
</evidence>
<dbReference type="Proteomes" id="UP001597474">
    <property type="component" value="Unassembled WGS sequence"/>
</dbReference>
<evidence type="ECO:0000313" key="11">
    <source>
        <dbReference type="Proteomes" id="UP001597474"/>
    </source>
</evidence>
<evidence type="ECO:0000256" key="1">
    <source>
        <dbReference type="ARBA" id="ARBA00004651"/>
    </source>
</evidence>
<feature type="domain" description="ABC transmembrane type-1" evidence="9">
    <location>
        <begin position="111"/>
        <end position="319"/>
    </location>
</feature>
<dbReference type="CDD" id="cd06261">
    <property type="entry name" value="TM_PBP2"/>
    <property type="match status" value="1"/>
</dbReference>
<keyword evidence="4" id="KW-1003">Cell membrane</keyword>
<comment type="similarity">
    <text evidence="2">Belongs to the binding-protein-dependent transport system permease family. CysTW subfamily.</text>
</comment>
<feature type="transmembrane region" description="Helical" evidence="8">
    <location>
        <begin position="249"/>
        <end position="270"/>
    </location>
</feature>
<feature type="transmembrane region" description="Helical" evidence="8">
    <location>
        <begin position="301"/>
        <end position="319"/>
    </location>
</feature>
<feature type="transmembrane region" description="Helical" evidence="8">
    <location>
        <begin position="52"/>
        <end position="69"/>
    </location>
</feature>
<proteinExistence type="inferred from homology"/>
<dbReference type="RefSeq" id="WP_386373232.1">
    <property type="nucleotide sequence ID" value="NZ_JBHUMP010000005.1"/>
</dbReference>
<dbReference type="InterPro" id="IPR035906">
    <property type="entry name" value="MetI-like_sf"/>
</dbReference>
<name>A0ABW5U168_9RHOB</name>
<organism evidence="10 11">
    <name type="scientific">Sulfitobacter aestuarii</name>
    <dbReference type="NCBI Taxonomy" id="2161676"/>
    <lineage>
        <taxon>Bacteria</taxon>
        <taxon>Pseudomonadati</taxon>
        <taxon>Pseudomonadota</taxon>
        <taxon>Alphaproteobacteria</taxon>
        <taxon>Rhodobacterales</taxon>
        <taxon>Roseobacteraceae</taxon>
        <taxon>Sulfitobacter</taxon>
    </lineage>
</organism>
<keyword evidence="3" id="KW-0813">Transport</keyword>
<keyword evidence="11" id="KW-1185">Reference proteome</keyword>